<dbReference type="PANTHER" id="PTHR35527">
    <property type="entry name" value="CHOLOYLGLYCINE HYDROLASE"/>
    <property type="match status" value="1"/>
</dbReference>
<accession>C8XA77</accession>
<organism evidence="4 5">
    <name type="scientific">Nakamurella multipartita (strain ATCC 700099 / DSM 44233 / CIP 104796 / JCM 9543 / NBRC 105858 / Y-104)</name>
    <name type="common">Microsphaera multipartita</name>
    <dbReference type="NCBI Taxonomy" id="479431"/>
    <lineage>
        <taxon>Bacteria</taxon>
        <taxon>Bacillati</taxon>
        <taxon>Actinomycetota</taxon>
        <taxon>Actinomycetes</taxon>
        <taxon>Nakamurellales</taxon>
        <taxon>Nakamurellaceae</taxon>
        <taxon>Nakamurella</taxon>
    </lineage>
</organism>
<protein>
    <submittedName>
        <fullName evidence="4">Choloylglycine hydrolase</fullName>
    </submittedName>
</protein>
<dbReference type="KEGG" id="nml:Namu_5004"/>
<proteinExistence type="inferred from homology"/>
<dbReference type="Gene3D" id="3.60.60.10">
    <property type="entry name" value="Penicillin V Acylase, Chain A"/>
    <property type="match status" value="1"/>
</dbReference>
<evidence type="ECO:0000313" key="4">
    <source>
        <dbReference type="EMBL" id="ACV81277.1"/>
    </source>
</evidence>
<dbReference type="InterPro" id="IPR052193">
    <property type="entry name" value="Peptidase_C59"/>
</dbReference>
<dbReference type="Pfam" id="PF02275">
    <property type="entry name" value="CBAH"/>
    <property type="match status" value="1"/>
</dbReference>
<keyword evidence="2 4" id="KW-0378">Hydrolase</keyword>
<dbReference type="RefSeq" id="WP_015750085.1">
    <property type="nucleotide sequence ID" value="NC_013235.1"/>
</dbReference>
<dbReference type="Proteomes" id="UP000002218">
    <property type="component" value="Chromosome"/>
</dbReference>
<dbReference type="PANTHER" id="PTHR35527:SF2">
    <property type="entry name" value="HYDROLASE"/>
    <property type="match status" value="1"/>
</dbReference>
<dbReference type="InterPro" id="IPR029055">
    <property type="entry name" value="Ntn_hydrolases_N"/>
</dbReference>
<sequence>MCTRIFWNDNPVAKTVSRTMDWSISDEPDLWALPAGLHRSGGVGDRALSWTSAYPSVSLSMWRGGTVDGVNGAGLGAHALYLDDVDWEPADDRPTVANLMWVQYVLDTFGSVAEVVAAAPDIRIESVPFRGQTMGCHLAIEDSTGDSAILEPTGGRMLIHHGPQYQVMANSPLLDEQLANRARYRPFGGELPPPGDITSLDRFVRASYFLHYLPEPQDTEQAMAGVVHLASNVAVPYGAPYDDGGVYPTWWITATDLTNGTYCFLSTLSPNAVWVELDRALNSTEIRSLDPRAAGLSGEISDRLRPATLPY</sequence>
<dbReference type="HOGENOM" id="CLU_045206_0_1_11"/>
<reference evidence="4 5" key="2">
    <citation type="journal article" date="2010" name="Stand. Genomic Sci.">
        <title>Complete genome sequence of Nakamurella multipartita type strain (Y-104).</title>
        <authorList>
            <person name="Tice H."/>
            <person name="Mayilraj S."/>
            <person name="Sims D."/>
            <person name="Lapidus A."/>
            <person name="Nolan M."/>
            <person name="Lucas S."/>
            <person name="Glavina Del Rio T."/>
            <person name="Copeland A."/>
            <person name="Cheng J.F."/>
            <person name="Meincke L."/>
            <person name="Bruce D."/>
            <person name="Goodwin L."/>
            <person name="Pitluck S."/>
            <person name="Ivanova N."/>
            <person name="Mavromatis K."/>
            <person name="Ovchinnikova G."/>
            <person name="Pati A."/>
            <person name="Chen A."/>
            <person name="Palaniappan K."/>
            <person name="Land M."/>
            <person name="Hauser L."/>
            <person name="Chang Y.J."/>
            <person name="Jeffries C.D."/>
            <person name="Detter J.C."/>
            <person name="Brettin T."/>
            <person name="Rohde M."/>
            <person name="Goker M."/>
            <person name="Bristow J."/>
            <person name="Eisen J.A."/>
            <person name="Markowitz V."/>
            <person name="Hugenholtz P."/>
            <person name="Kyrpides N.C."/>
            <person name="Klenk H.P."/>
            <person name="Chen F."/>
        </authorList>
    </citation>
    <scope>NUCLEOTIDE SEQUENCE [LARGE SCALE GENOMIC DNA]</scope>
    <source>
        <strain evidence="5">ATCC 700099 / DSM 44233 / CIP 104796 / JCM 9543 / NBRC 105858 / Y-104</strain>
    </source>
</reference>
<name>C8XA77_NAKMY</name>
<reference evidence="5" key="1">
    <citation type="submission" date="2009-09" db="EMBL/GenBank/DDBJ databases">
        <title>The complete genome of Nakamurella multipartita DSM 44233.</title>
        <authorList>
            <consortium name="US DOE Joint Genome Institute (JGI-PGF)"/>
            <person name="Lucas S."/>
            <person name="Copeland A."/>
            <person name="Lapidus A."/>
            <person name="Glavina del Rio T."/>
            <person name="Dalin E."/>
            <person name="Tice H."/>
            <person name="Bruce D."/>
            <person name="Goodwin L."/>
            <person name="Pitluck S."/>
            <person name="Kyrpides N."/>
            <person name="Mavromatis K."/>
            <person name="Ivanova N."/>
            <person name="Ovchinnikova G."/>
            <person name="Sims D."/>
            <person name="Meincke L."/>
            <person name="Brettin T."/>
            <person name="Detter J.C."/>
            <person name="Han C."/>
            <person name="Larimer F."/>
            <person name="Land M."/>
            <person name="Hauser L."/>
            <person name="Markowitz V."/>
            <person name="Cheng J.-F."/>
            <person name="Hugenholtz P."/>
            <person name="Woyke T."/>
            <person name="Wu D."/>
            <person name="Klenk H.-P."/>
            <person name="Eisen J.A."/>
        </authorList>
    </citation>
    <scope>NUCLEOTIDE SEQUENCE [LARGE SCALE GENOMIC DNA]</scope>
    <source>
        <strain evidence="5">ATCC 700099 / DSM 44233 / CIP 104796 / JCM 9543 / NBRC 105858 / Y-104</strain>
    </source>
</reference>
<dbReference type="InterPro" id="IPR029132">
    <property type="entry name" value="CBAH/NAAA_C"/>
</dbReference>
<dbReference type="AlphaFoldDB" id="C8XA77"/>
<gene>
    <name evidence="4" type="ordered locus">Namu_5004</name>
</gene>
<dbReference type="eggNOG" id="COG3049">
    <property type="taxonomic scope" value="Bacteria"/>
</dbReference>
<evidence type="ECO:0000256" key="1">
    <source>
        <dbReference type="ARBA" id="ARBA00006625"/>
    </source>
</evidence>
<evidence type="ECO:0000259" key="3">
    <source>
        <dbReference type="Pfam" id="PF02275"/>
    </source>
</evidence>
<feature type="domain" description="Choloylglycine hydrolase/NAAA C-terminal" evidence="3">
    <location>
        <begin position="2"/>
        <end position="285"/>
    </location>
</feature>
<dbReference type="InParanoid" id="C8XA77"/>
<comment type="similarity">
    <text evidence="1">Belongs to the peptidase C59 family.</text>
</comment>
<evidence type="ECO:0000256" key="2">
    <source>
        <dbReference type="ARBA" id="ARBA00022801"/>
    </source>
</evidence>
<dbReference type="STRING" id="479431.Namu_5004"/>
<dbReference type="GO" id="GO:0016787">
    <property type="term" value="F:hydrolase activity"/>
    <property type="evidence" value="ECO:0007669"/>
    <property type="project" value="UniProtKB-KW"/>
</dbReference>
<dbReference type="EMBL" id="CP001737">
    <property type="protein sequence ID" value="ACV81277.1"/>
    <property type="molecule type" value="Genomic_DNA"/>
</dbReference>
<keyword evidence="5" id="KW-1185">Reference proteome</keyword>
<dbReference type="OrthoDB" id="1265391at2"/>
<evidence type="ECO:0000313" key="5">
    <source>
        <dbReference type="Proteomes" id="UP000002218"/>
    </source>
</evidence>
<dbReference type="SUPFAM" id="SSF56235">
    <property type="entry name" value="N-terminal nucleophile aminohydrolases (Ntn hydrolases)"/>
    <property type="match status" value="1"/>
</dbReference>